<dbReference type="Pfam" id="PF15022">
    <property type="entry name" value="DUF4522"/>
    <property type="match status" value="1"/>
</dbReference>
<keyword evidence="3" id="KW-1185">Reference proteome</keyword>
<evidence type="ECO:0000313" key="2">
    <source>
        <dbReference type="EMBL" id="KAF5926696.1"/>
    </source>
</evidence>
<evidence type="ECO:0000256" key="1">
    <source>
        <dbReference type="SAM" id="Coils"/>
    </source>
</evidence>
<reference evidence="2 3" key="1">
    <citation type="journal article" date="2020" name="Mol. Biol. Evol.">
        <title>Interspecific Gene Flow and the Evolution of Specialization in Black and White Rhinoceros.</title>
        <authorList>
            <person name="Moodley Y."/>
            <person name="Westbury M.V."/>
            <person name="Russo I.M."/>
            <person name="Gopalakrishnan S."/>
            <person name="Rakotoarivelo A."/>
            <person name="Olsen R.A."/>
            <person name="Prost S."/>
            <person name="Tunstall T."/>
            <person name="Ryder O.A."/>
            <person name="Dalen L."/>
            <person name="Bruford M.W."/>
        </authorList>
    </citation>
    <scope>NUCLEOTIDE SEQUENCE [LARGE SCALE GENOMIC DNA]</scope>
    <source>
        <strain evidence="2">SBR-YM</strain>
        <tissue evidence="2">Skin</tissue>
    </source>
</reference>
<proteinExistence type="predicted"/>
<dbReference type="AlphaFoldDB" id="A0A7J7FGA2"/>
<keyword evidence="1" id="KW-0175">Coiled coil</keyword>
<dbReference type="PANTHER" id="PTHR38002:SF1">
    <property type="entry name" value="CHROMOSOME 4 OPEN READING FRAME 36"/>
    <property type="match status" value="1"/>
</dbReference>
<dbReference type="InterPro" id="IPR027825">
    <property type="entry name" value="DUF4522"/>
</dbReference>
<gene>
    <name evidence="2" type="ORF">HPG69_001325</name>
</gene>
<evidence type="ECO:0000313" key="3">
    <source>
        <dbReference type="Proteomes" id="UP000551758"/>
    </source>
</evidence>
<accession>A0A7J7FGA2</accession>
<organism evidence="2 3">
    <name type="scientific">Diceros bicornis minor</name>
    <name type="common">South-central black rhinoceros</name>
    <dbReference type="NCBI Taxonomy" id="77932"/>
    <lineage>
        <taxon>Eukaryota</taxon>
        <taxon>Metazoa</taxon>
        <taxon>Chordata</taxon>
        <taxon>Craniata</taxon>
        <taxon>Vertebrata</taxon>
        <taxon>Euteleostomi</taxon>
        <taxon>Mammalia</taxon>
        <taxon>Eutheria</taxon>
        <taxon>Laurasiatheria</taxon>
        <taxon>Perissodactyla</taxon>
        <taxon>Rhinocerotidae</taxon>
        <taxon>Diceros</taxon>
    </lineage>
</organism>
<dbReference type="Proteomes" id="UP000551758">
    <property type="component" value="Unassembled WGS sequence"/>
</dbReference>
<feature type="coiled-coil region" evidence="1">
    <location>
        <begin position="89"/>
        <end position="116"/>
    </location>
</feature>
<protein>
    <submittedName>
        <fullName evidence="2">Uncharacterized protein</fullName>
    </submittedName>
</protein>
<sequence length="127" mass="14574">MAYGLPRKNTVKTILRSGCYTVQEPWDLALLTKTWYTNLANIKLPFLEEITFGSPLHPQKCKTIKDGLLPSAEFGLLCVCYFSAIKLERDSEMKRLNNLKRQENAAEEIQISLRERPVGLRRPLPPK</sequence>
<dbReference type="PANTHER" id="PTHR38002">
    <property type="entry name" value="C4ORF36 ISOFORM 11"/>
    <property type="match status" value="1"/>
</dbReference>
<comment type="caution">
    <text evidence="2">The sequence shown here is derived from an EMBL/GenBank/DDBJ whole genome shotgun (WGS) entry which is preliminary data.</text>
</comment>
<name>A0A7J7FGA2_DICBM</name>
<dbReference type="EMBL" id="JACDTQ010000745">
    <property type="protein sequence ID" value="KAF5926696.1"/>
    <property type="molecule type" value="Genomic_DNA"/>
</dbReference>